<keyword evidence="4 8" id="KW-0479">Metal-binding</keyword>
<dbReference type="GO" id="GO:0004022">
    <property type="term" value="F:alcohol dehydrogenase (NAD+) activity"/>
    <property type="evidence" value="ECO:0007669"/>
    <property type="project" value="UniProtKB-EC"/>
</dbReference>
<evidence type="ECO:0000259" key="9">
    <source>
        <dbReference type="SMART" id="SM00829"/>
    </source>
</evidence>
<dbReference type="GO" id="GO:0008270">
    <property type="term" value="F:zinc ion binding"/>
    <property type="evidence" value="ECO:0007669"/>
    <property type="project" value="InterPro"/>
</dbReference>
<dbReference type="InterPro" id="IPR002328">
    <property type="entry name" value="ADH_Zn_CS"/>
</dbReference>
<evidence type="ECO:0000256" key="8">
    <source>
        <dbReference type="RuleBase" id="RU361277"/>
    </source>
</evidence>
<dbReference type="PANTHER" id="PTHR42940">
    <property type="entry name" value="ALCOHOL DEHYDROGENASE 1-RELATED"/>
    <property type="match status" value="1"/>
</dbReference>
<name>A0A914P8S3_9BILA</name>
<dbReference type="PROSITE" id="PS00059">
    <property type="entry name" value="ADH_ZINC"/>
    <property type="match status" value="1"/>
</dbReference>
<dbReference type="Pfam" id="PF00107">
    <property type="entry name" value="ADH_zinc_N"/>
    <property type="match status" value="1"/>
</dbReference>
<dbReference type="CDD" id="cd08297">
    <property type="entry name" value="CAD3"/>
    <property type="match status" value="1"/>
</dbReference>
<keyword evidence="6" id="KW-0560">Oxidoreductase</keyword>
<evidence type="ECO:0000313" key="11">
    <source>
        <dbReference type="WBParaSite" id="PDA_v2.g11624.t1"/>
    </source>
</evidence>
<dbReference type="EC" id="1.1.1.1" evidence="3"/>
<dbReference type="SUPFAM" id="SSF50129">
    <property type="entry name" value="GroES-like"/>
    <property type="match status" value="1"/>
</dbReference>
<evidence type="ECO:0000256" key="1">
    <source>
        <dbReference type="ARBA" id="ARBA00001947"/>
    </source>
</evidence>
<dbReference type="InterPro" id="IPR013149">
    <property type="entry name" value="ADH-like_C"/>
</dbReference>
<dbReference type="SUPFAM" id="SSF51735">
    <property type="entry name" value="NAD(P)-binding Rossmann-fold domains"/>
    <property type="match status" value="1"/>
</dbReference>
<keyword evidence="5 8" id="KW-0862">Zinc</keyword>
<dbReference type="GO" id="GO:0005737">
    <property type="term" value="C:cytoplasm"/>
    <property type="evidence" value="ECO:0007669"/>
    <property type="project" value="TreeGrafter"/>
</dbReference>
<dbReference type="PANTHER" id="PTHR42940:SF3">
    <property type="entry name" value="ALCOHOL DEHYDROGENASE 1-RELATED"/>
    <property type="match status" value="1"/>
</dbReference>
<dbReference type="Proteomes" id="UP000887578">
    <property type="component" value="Unplaced"/>
</dbReference>
<keyword evidence="10" id="KW-1185">Reference proteome</keyword>
<comment type="cofactor">
    <cofactor evidence="1 8">
        <name>Zn(2+)</name>
        <dbReference type="ChEBI" id="CHEBI:29105"/>
    </cofactor>
</comment>
<feature type="domain" description="Enoyl reductase (ER)" evidence="9">
    <location>
        <begin position="16"/>
        <end position="349"/>
    </location>
</feature>
<dbReference type="Gene3D" id="3.40.50.720">
    <property type="entry name" value="NAD(P)-binding Rossmann-like Domain"/>
    <property type="match status" value="1"/>
</dbReference>
<evidence type="ECO:0000313" key="10">
    <source>
        <dbReference type="Proteomes" id="UP000887578"/>
    </source>
</evidence>
<evidence type="ECO:0000256" key="7">
    <source>
        <dbReference type="ARBA" id="ARBA00023027"/>
    </source>
</evidence>
<proteinExistence type="inferred from homology"/>
<dbReference type="InterPro" id="IPR013154">
    <property type="entry name" value="ADH-like_N"/>
</dbReference>
<dbReference type="SMART" id="SM00829">
    <property type="entry name" value="PKS_ER"/>
    <property type="match status" value="1"/>
</dbReference>
<evidence type="ECO:0000256" key="3">
    <source>
        <dbReference type="ARBA" id="ARBA00013190"/>
    </source>
</evidence>
<evidence type="ECO:0000256" key="6">
    <source>
        <dbReference type="ARBA" id="ARBA00023002"/>
    </source>
</evidence>
<dbReference type="FunFam" id="3.40.50.720:FF:000039">
    <property type="entry name" value="Alcohol dehydrogenase AdhP"/>
    <property type="match status" value="1"/>
</dbReference>
<dbReference type="AlphaFoldDB" id="A0A914P8S3"/>
<dbReference type="Pfam" id="PF08240">
    <property type="entry name" value="ADH_N"/>
    <property type="match status" value="1"/>
</dbReference>
<comment type="similarity">
    <text evidence="2 8">Belongs to the zinc-containing alcohol dehydrogenase family.</text>
</comment>
<protein>
    <recommendedName>
        <fullName evidence="3">alcohol dehydrogenase</fullName>
        <ecNumber evidence="3">1.1.1.1</ecNumber>
    </recommendedName>
</protein>
<dbReference type="WBParaSite" id="PDA_v2.g11624.t1">
    <property type="protein sequence ID" value="PDA_v2.g11624.t1"/>
    <property type="gene ID" value="PDA_v2.g11624"/>
</dbReference>
<dbReference type="Gene3D" id="3.90.180.10">
    <property type="entry name" value="Medium-chain alcohol dehydrogenases, catalytic domain"/>
    <property type="match status" value="1"/>
</dbReference>
<reference evidence="11" key="1">
    <citation type="submission" date="2022-11" db="UniProtKB">
        <authorList>
            <consortium name="WormBaseParasite"/>
        </authorList>
    </citation>
    <scope>IDENTIFICATION</scope>
</reference>
<keyword evidence="7" id="KW-0520">NAD</keyword>
<evidence type="ECO:0000256" key="4">
    <source>
        <dbReference type="ARBA" id="ARBA00022723"/>
    </source>
</evidence>
<dbReference type="InterPro" id="IPR036291">
    <property type="entry name" value="NAD(P)-bd_dom_sf"/>
</dbReference>
<sequence length="353" mass="38311">MEIPKKQKAQVITEFGLNVKLQEIDVPEPKSDQVLVNILYTGVCHTDICFMENALSTKKMSLPMVAGHEGAGKVVAIGKDVKNFKIGDKVGVKIINRICGYCENCHTSGRDNNCENQEELITNKFGTFQQYITIAEGEAVKLPENVDLKKAAPLMCAHVEGITVYKGLKETNCQTGEIVAISGASGGLGSFAIQFAKNAGFEVIAIDLGDEKGQHCKDLGADHYLDASKPDLIKRVQEISNGRGPHGVLVVANAIKAFEDALEYIRNYGVVVAIGVPNQNEFKADLMNIIGRHLTIKGTTLGNRQDFKEGVALLAKGKIDIPVEVRGLSELPEIIERINNGQIKGRVVLDTSK</sequence>
<evidence type="ECO:0000256" key="5">
    <source>
        <dbReference type="ARBA" id="ARBA00022833"/>
    </source>
</evidence>
<dbReference type="InterPro" id="IPR011032">
    <property type="entry name" value="GroES-like_sf"/>
</dbReference>
<organism evidence="10 11">
    <name type="scientific">Panagrolaimus davidi</name>
    <dbReference type="NCBI Taxonomy" id="227884"/>
    <lineage>
        <taxon>Eukaryota</taxon>
        <taxon>Metazoa</taxon>
        <taxon>Ecdysozoa</taxon>
        <taxon>Nematoda</taxon>
        <taxon>Chromadorea</taxon>
        <taxon>Rhabditida</taxon>
        <taxon>Tylenchina</taxon>
        <taxon>Panagrolaimomorpha</taxon>
        <taxon>Panagrolaimoidea</taxon>
        <taxon>Panagrolaimidae</taxon>
        <taxon>Panagrolaimus</taxon>
    </lineage>
</organism>
<dbReference type="InterPro" id="IPR020843">
    <property type="entry name" value="ER"/>
</dbReference>
<evidence type="ECO:0000256" key="2">
    <source>
        <dbReference type="ARBA" id="ARBA00008072"/>
    </source>
</evidence>
<accession>A0A914P8S3</accession>